<dbReference type="AlphaFoldDB" id="A0A0G1C7T4"/>
<gene>
    <name evidence="1" type="ORF">UV10_C0016G0002</name>
</gene>
<reference evidence="1 2" key="1">
    <citation type="journal article" date="2015" name="Nature">
        <title>rRNA introns, odd ribosomes, and small enigmatic genomes across a large radiation of phyla.</title>
        <authorList>
            <person name="Brown C.T."/>
            <person name="Hug L.A."/>
            <person name="Thomas B.C."/>
            <person name="Sharon I."/>
            <person name="Castelle C.J."/>
            <person name="Singh A."/>
            <person name="Wilkins M.J."/>
            <person name="Williams K.H."/>
            <person name="Banfield J.F."/>
        </authorList>
    </citation>
    <scope>NUCLEOTIDE SEQUENCE [LARGE SCALE GENOMIC DNA]</scope>
</reference>
<comment type="caution">
    <text evidence="1">The sequence shown here is derived from an EMBL/GenBank/DDBJ whole genome shotgun (WGS) entry which is preliminary data.</text>
</comment>
<dbReference type="Proteomes" id="UP000034951">
    <property type="component" value="Unassembled WGS sequence"/>
</dbReference>
<proteinExistence type="predicted"/>
<dbReference type="EMBL" id="LCDE01000016">
    <property type="protein sequence ID" value="KKS45688.1"/>
    <property type="molecule type" value="Genomic_DNA"/>
</dbReference>
<evidence type="ECO:0000313" key="2">
    <source>
        <dbReference type="Proteomes" id="UP000034951"/>
    </source>
</evidence>
<organism evidence="1 2">
    <name type="scientific">Candidatus Azambacteria bacterium GW2011_GWA1_42_19</name>
    <dbReference type="NCBI Taxonomy" id="1618609"/>
    <lineage>
        <taxon>Bacteria</taxon>
        <taxon>Candidatus Azamiibacteriota</taxon>
    </lineage>
</organism>
<accession>A0A0G1C7T4</accession>
<name>A0A0G1C7T4_9BACT</name>
<sequence length="205" mass="22441">MSNLYSVGQMNQLGDAFEAEGFRPDDVTKLKQFGNLAGVLSVLRGLAKIKPVAEDTARVITLNPTTIAVNLGAAPELPFNGARVDQHIGDGWAVVEKRADGLYVNGRKVVLHLSKRQLGGKWLKGHELCEELADKPVLNANLLDAFYDNPHLIPEDWKKDEQGNARYIFFWGTISRGSGGCLCVRYLCFGGGTWGRLGSSWILGI</sequence>
<protein>
    <submittedName>
        <fullName evidence="1">Uncharacterized protein</fullName>
    </submittedName>
</protein>
<evidence type="ECO:0000313" key="1">
    <source>
        <dbReference type="EMBL" id="KKS45688.1"/>
    </source>
</evidence>